<dbReference type="OrthoDB" id="4476201at2759"/>
<gene>
    <name evidence="2" type="ORF">PFICI_07336</name>
</gene>
<evidence type="ECO:0000313" key="2">
    <source>
        <dbReference type="EMBL" id="ETS79807.1"/>
    </source>
</evidence>
<dbReference type="PANTHER" id="PTHR24148">
    <property type="entry name" value="ANKYRIN REPEAT DOMAIN-CONTAINING PROTEIN 39 HOMOLOG-RELATED"/>
    <property type="match status" value="1"/>
</dbReference>
<accession>W3X344</accession>
<keyword evidence="3" id="KW-1185">Reference proteome</keyword>
<name>W3X344_PESFW</name>
<proteinExistence type="predicted"/>
<dbReference type="InterPro" id="IPR010730">
    <property type="entry name" value="HET"/>
</dbReference>
<reference evidence="3" key="1">
    <citation type="journal article" date="2015" name="BMC Genomics">
        <title>Genomic and transcriptomic analysis of the endophytic fungus Pestalotiopsis fici reveals its lifestyle and high potential for synthesis of natural products.</title>
        <authorList>
            <person name="Wang X."/>
            <person name="Zhang X."/>
            <person name="Liu L."/>
            <person name="Xiang M."/>
            <person name="Wang W."/>
            <person name="Sun X."/>
            <person name="Che Y."/>
            <person name="Guo L."/>
            <person name="Liu G."/>
            <person name="Guo L."/>
            <person name="Wang C."/>
            <person name="Yin W.B."/>
            <person name="Stadler M."/>
            <person name="Zhang X."/>
            <person name="Liu X."/>
        </authorList>
    </citation>
    <scope>NUCLEOTIDE SEQUENCE [LARGE SCALE GENOMIC DNA]</scope>
    <source>
        <strain evidence="3">W106-1 / CGMCC3.15140</strain>
    </source>
</reference>
<dbReference type="RefSeq" id="XP_007834108.1">
    <property type="nucleotide sequence ID" value="XM_007835917.1"/>
</dbReference>
<protein>
    <recommendedName>
        <fullName evidence="1">Heterokaryon incompatibility domain-containing protein</fullName>
    </recommendedName>
</protein>
<dbReference type="InParanoid" id="W3X344"/>
<dbReference type="Pfam" id="PF06985">
    <property type="entry name" value="HET"/>
    <property type="match status" value="1"/>
</dbReference>
<dbReference type="AlphaFoldDB" id="W3X344"/>
<dbReference type="Proteomes" id="UP000030651">
    <property type="component" value="Unassembled WGS sequence"/>
</dbReference>
<dbReference type="GeneID" id="19272349"/>
<dbReference type="KEGG" id="pfy:PFICI_07336"/>
<evidence type="ECO:0000313" key="3">
    <source>
        <dbReference type="Proteomes" id="UP000030651"/>
    </source>
</evidence>
<organism evidence="2 3">
    <name type="scientific">Pestalotiopsis fici (strain W106-1 / CGMCC3.15140)</name>
    <dbReference type="NCBI Taxonomy" id="1229662"/>
    <lineage>
        <taxon>Eukaryota</taxon>
        <taxon>Fungi</taxon>
        <taxon>Dikarya</taxon>
        <taxon>Ascomycota</taxon>
        <taxon>Pezizomycotina</taxon>
        <taxon>Sordariomycetes</taxon>
        <taxon>Xylariomycetidae</taxon>
        <taxon>Amphisphaeriales</taxon>
        <taxon>Sporocadaceae</taxon>
        <taxon>Pestalotiopsis</taxon>
    </lineage>
</organism>
<dbReference type="PANTHER" id="PTHR24148:SF64">
    <property type="entry name" value="HETEROKARYON INCOMPATIBILITY DOMAIN-CONTAINING PROTEIN"/>
    <property type="match status" value="1"/>
</dbReference>
<sequence>MSGSIPPFEYEPLGSGEIRLLTPVTRESDTQVPQWRLQTVCLLDLGDGGLKGFDALSYTWGDLSETFPLVCNNQTLRVHKNLYEALPFLARRRSSQPLWIDAVCINQRDETEKLAQVRLMHRIYRQASKVWVWLGDSKECTEAAIALLPRLAQLGQTLQKSPPARWSNSHLTFASAGLPDHKSPIWEAIRAILCNDWFTRVWTVQEFALAKQVSFLCGLYEIESERVTGALMYASRLEALRDSEGRSLPLLGVSQNVGMARMQRVIALERGKHATTDVRPCPNHLIGTVYSMTLNHKCSEPKDRIWGVLGFLEEQQVARMQLKDDVNVCDLYTAFSHYIFTHTDRANNYFWCLLDRGTLDGKMAGLPSWCPDYNRLVDERTRNSISQLRSRGHEPYSASNVSSFFGSGKATSQLVLKATLFDSIQHVYPLTPLPPISIRQFAMQQLDLAVVSKLVSDLRWLITMLDDDFFSNGASSSADYDRSADQRHIGSTGDLWRTLIGNISVQSDYEITAATFSRFLASIDEFLSLARGHENMQKG</sequence>
<dbReference type="eggNOG" id="ENOG502T943">
    <property type="taxonomic scope" value="Eukaryota"/>
</dbReference>
<dbReference type="STRING" id="1229662.W3X344"/>
<feature type="domain" description="Heterokaryon incompatibility" evidence="1">
    <location>
        <begin position="53"/>
        <end position="206"/>
    </location>
</feature>
<dbReference type="HOGENOM" id="CLU_004184_7_2_1"/>
<dbReference type="OMA" id="LRSTICH"/>
<evidence type="ECO:0000259" key="1">
    <source>
        <dbReference type="Pfam" id="PF06985"/>
    </source>
</evidence>
<dbReference type="InterPro" id="IPR052895">
    <property type="entry name" value="HetReg/Transcr_Mod"/>
</dbReference>
<dbReference type="EMBL" id="KI912113">
    <property type="protein sequence ID" value="ETS79807.1"/>
    <property type="molecule type" value="Genomic_DNA"/>
</dbReference>